<accession>A0A6A6YPP5</accession>
<evidence type="ECO:0000313" key="4">
    <source>
        <dbReference type="RefSeq" id="XP_033577816.1"/>
    </source>
</evidence>
<reference evidence="4" key="2">
    <citation type="submission" date="2020-04" db="EMBL/GenBank/DDBJ databases">
        <authorList>
            <consortium name="NCBI Genome Project"/>
        </authorList>
    </citation>
    <scope>NUCLEOTIDE SEQUENCE</scope>
    <source>
        <strain evidence="4">CBS 304.34</strain>
    </source>
</reference>
<protein>
    <submittedName>
        <fullName evidence="2 4">Uncharacterized protein</fullName>
    </submittedName>
</protein>
<dbReference type="EMBL" id="MU003699">
    <property type="protein sequence ID" value="KAF2810852.1"/>
    <property type="molecule type" value="Genomic_DNA"/>
</dbReference>
<keyword evidence="3" id="KW-1185">Reference proteome</keyword>
<dbReference type="AlphaFoldDB" id="A0A6A6YPP5"/>
<dbReference type="RefSeq" id="XP_033577816.1">
    <property type="nucleotide sequence ID" value="XM_033725425.1"/>
</dbReference>
<dbReference type="GeneID" id="54466318"/>
<evidence type="ECO:0000313" key="2">
    <source>
        <dbReference type="EMBL" id="KAF2810852.1"/>
    </source>
</evidence>
<sequence length="201" mass="21260">MYGLANFVTVSRTAWPTKILPLPLTQVNGLGPGPREPYAMDDKPNVSFFENLPDEDNCPMGPPRSVSKHMSQTAAARGRASLAGIIGSRRESMRSPAIDSLPSPVQTGPSMHASESELESASDPELELASGGAALNSGLPATTGLPIITRPRPNIVVGLTRGDEFCPAVLNFINTLSVDYEVTVDPQKSIGPLLRVSGLRA</sequence>
<gene>
    <name evidence="2 4" type="ORF">BDZ99DRAFT_519530</name>
</gene>
<feature type="region of interest" description="Disordered" evidence="1">
    <location>
        <begin position="93"/>
        <end position="126"/>
    </location>
</feature>
<feature type="compositionally biased region" description="Acidic residues" evidence="1">
    <location>
        <begin position="116"/>
        <end position="126"/>
    </location>
</feature>
<evidence type="ECO:0000313" key="3">
    <source>
        <dbReference type="Proteomes" id="UP000504636"/>
    </source>
</evidence>
<name>A0A6A6YPP5_9PEZI</name>
<reference evidence="4" key="3">
    <citation type="submission" date="2025-04" db="UniProtKB">
        <authorList>
            <consortium name="RefSeq"/>
        </authorList>
    </citation>
    <scope>IDENTIFICATION</scope>
    <source>
        <strain evidence="4">CBS 304.34</strain>
    </source>
</reference>
<organism evidence="2">
    <name type="scientific">Mytilinidion resinicola</name>
    <dbReference type="NCBI Taxonomy" id="574789"/>
    <lineage>
        <taxon>Eukaryota</taxon>
        <taxon>Fungi</taxon>
        <taxon>Dikarya</taxon>
        <taxon>Ascomycota</taxon>
        <taxon>Pezizomycotina</taxon>
        <taxon>Dothideomycetes</taxon>
        <taxon>Pleosporomycetidae</taxon>
        <taxon>Mytilinidiales</taxon>
        <taxon>Mytilinidiaceae</taxon>
        <taxon>Mytilinidion</taxon>
    </lineage>
</organism>
<reference evidence="2 4" key="1">
    <citation type="journal article" date="2020" name="Stud. Mycol.">
        <title>101 Dothideomycetes genomes: a test case for predicting lifestyles and emergence of pathogens.</title>
        <authorList>
            <person name="Haridas S."/>
            <person name="Albert R."/>
            <person name="Binder M."/>
            <person name="Bloem J."/>
            <person name="Labutti K."/>
            <person name="Salamov A."/>
            <person name="Andreopoulos B."/>
            <person name="Baker S."/>
            <person name="Barry K."/>
            <person name="Bills G."/>
            <person name="Bluhm B."/>
            <person name="Cannon C."/>
            <person name="Castanera R."/>
            <person name="Culley D."/>
            <person name="Daum C."/>
            <person name="Ezra D."/>
            <person name="Gonzalez J."/>
            <person name="Henrissat B."/>
            <person name="Kuo A."/>
            <person name="Liang C."/>
            <person name="Lipzen A."/>
            <person name="Lutzoni F."/>
            <person name="Magnuson J."/>
            <person name="Mondo S."/>
            <person name="Nolan M."/>
            <person name="Ohm R."/>
            <person name="Pangilinan J."/>
            <person name="Park H.-J."/>
            <person name="Ramirez L."/>
            <person name="Alfaro M."/>
            <person name="Sun H."/>
            <person name="Tritt A."/>
            <person name="Yoshinaga Y."/>
            <person name="Zwiers L.-H."/>
            <person name="Turgeon B."/>
            <person name="Goodwin S."/>
            <person name="Spatafora J."/>
            <person name="Crous P."/>
            <person name="Grigoriev I."/>
        </authorList>
    </citation>
    <scope>NUCLEOTIDE SEQUENCE</scope>
    <source>
        <strain evidence="2 4">CBS 304.34</strain>
    </source>
</reference>
<dbReference type="Proteomes" id="UP000504636">
    <property type="component" value="Unplaced"/>
</dbReference>
<proteinExistence type="predicted"/>
<evidence type="ECO:0000256" key="1">
    <source>
        <dbReference type="SAM" id="MobiDB-lite"/>
    </source>
</evidence>